<feature type="transmembrane region" description="Helical" evidence="1">
    <location>
        <begin position="507"/>
        <end position="525"/>
    </location>
</feature>
<keyword evidence="3" id="KW-1185">Reference proteome</keyword>
<dbReference type="PRINTS" id="PR00385">
    <property type="entry name" value="P450"/>
</dbReference>
<dbReference type="InterPro" id="IPR002401">
    <property type="entry name" value="Cyt_P450_E_grp-I"/>
</dbReference>
<feature type="transmembrane region" description="Helical" evidence="1">
    <location>
        <begin position="25"/>
        <end position="43"/>
    </location>
</feature>
<reference evidence="2 3" key="1">
    <citation type="submission" date="2023-03" db="EMBL/GenBank/DDBJ databases">
        <title>WGS of Gossypium arboreum.</title>
        <authorList>
            <person name="Yu D."/>
        </authorList>
    </citation>
    <scope>NUCLEOTIDE SEQUENCE [LARGE SCALE GENOMIC DNA]</scope>
    <source>
        <tissue evidence="2">Leaf</tissue>
    </source>
</reference>
<gene>
    <name evidence="2" type="ORF">PVK06_018224</name>
</gene>
<dbReference type="PANTHER" id="PTHR47951">
    <property type="entry name" value="OS08G0547900 PROTEIN"/>
    <property type="match status" value="1"/>
</dbReference>
<dbReference type="Pfam" id="PF00067">
    <property type="entry name" value="p450"/>
    <property type="match status" value="3"/>
</dbReference>
<sequence length="1508" mass="170367">MTNLYNKHAVLAWEGWSWGCHAPEFAPLMAGALVIFCCAWWRWGMKFTKINPPLPPGPLGLPIIGNLPFIKPELHRYFSDLSRIYGPIFKLRMGSVLTIVINSPSLANEVLKVQDAIFANRDVPAAGIAGTFGGLNILWRPNGPRCNQLRKLVICEIMSKQSLDACYVLRQREVRRMVKEIHGKVGSSVNIYKQLSATALRVMMCTLWGDDPSQDLIEFRKRLDEIIMTFAAPNVSDFFPILAPFDLQGIESKAKEQLSWFYGVFESMIKNRRNIRDDGKEKEKISKDFMQQLLELHWRGDDKNSLSINEVKALLLDLMVAGTDTIPTTVEWAMTELLRHRDKMTKVVKELDTVIGNQNTLEDSHIPQLVYLDAVIKETLRLHPVAPLLIPHVPSETTVIGGFTVPKGCSVFINAWVIQRDPELWDDPLRFQPERFLETDINYRGNNFGFFPFGSGRRMCVGVSLAEKMMALLLGSLVHSFEWGLSEGTKPILACEGRSWGCHAPEFVPLMAGALVIFCCAWWWWGMKFTKISPPLPLGPLGLPIIGNLPFIKPELHRYFSDLSRIYGPIFKLRMGSMLAIVINSPSLANEVLKVQDAIFANRDVPAAAVVGTFGGLNILWRPNGPRCNRLRKLVICEIMSKQSLDACLVLRQREVQRMVKEIHGKVGSSVNIYKQLSATALRVMMSTLWGDDPSQDLIEFRKRLDEFIITSATPNVSDLFPILAPFDLQGIQSKAKEQLSWFYGVFESMMKNRRNIRDDGKEKEKISKDFMQQLLELHWRGDDKNSLSINEVKALLLDLMVAGTDTIPTTVEWAMTELLCHRDKMKKLVEELDNVVGNQNTVEDSHIPQLVYLDAVIKETVRLHPVAPLLIPHVPSETTVIGGFTIPKGCTVFINAWVIQRDPELWDDPLRFQPERFLETDINYRGNNFGFFPFGSGRRMCVGVSLAEKMAALLLGSLVHSFEWGLPEETKPSLEDKFGIFLKKTESLVAIPHAVLACEGLSWGCRAPEFAPLMAGALVIFCCAWWWWGMKLTKINPPLPPGPLGLPIIGNLPFIKAELHRYFSDLSRIYGPIFKLRMGSVFAIVINSPSLANEVLKVQDAIFANRDVPAAAVVGTFGGLNILWRPNGPRCNQLRKLVICEIMSKQSLDACYVLRQREVRRMVKEIHGKVGSSVNIYKQLSATALRVMMSTLWGDDPSQDLIEFRKRLDEFIVTSATPNVSDLFPILAPFDLQGIQSKAKEQLSWFYGVFESMMKNRRNSRDDGKEKEKISKDFMQQLLELHWRGDDKNSLSINEVKALLLDLMIAGTDTIPTTVEWAMTELLCHWDKMKKLVEELDTVVGNQNTVKDSHIPQLVYLDAVIKETLRLHPVAPLLIPHVPSETAVIGGFTIPKGCTVFINTWVMQRDPGLWDDPLRFQPERFLETDISYRGNNFGFFPFGSGRRMCVGVSLAEKMVALLLGSLVHSFEWGLPEGTKPSLEDKFGIFLKKTESLVAIPVARLPNLEQYR</sequence>
<comment type="caution">
    <text evidence="2">The sequence shown here is derived from an EMBL/GenBank/DDBJ whole genome shotgun (WGS) entry which is preliminary data.</text>
</comment>
<proteinExistence type="predicted"/>
<protein>
    <recommendedName>
        <fullName evidence="4">(S)-N-methylcoclaurine 3'-hydroxylase isozyme 2</fullName>
    </recommendedName>
</protein>
<organism evidence="2 3">
    <name type="scientific">Gossypium arboreum</name>
    <name type="common">Tree cotton</name>
    <name type="synonym">Gossypium nanking</name>
    <dbReference type="NCBI Taxonomy" id="29729"/>
    <lineage>
        <taxon>Eukaryota</taxon>
        <taxon>Viridiplantae</taxon>
        <taxon>Streptophyta</taxon>
        <taxon>Embryophyta</taxon>
        <taxon>Tracheophyta</taxon>
        <taxon>Spermatophyta</taxon>
        <taxon>Magnoliopsida</taxon>
        <taxon>eudicotyledons</taxon>
        <taxon>Gunneridae</taxon>
        <taxon>Pentapetalae</taxon>
        <taxon>rosids</taxon>
        <taxon>malvids</taxon>
        <taxon>Malvales</taxon>
        <taxon>Malvaceae</taxon>
        <taxon>Malvoideae</taxon>
        <taxon>Gossypium</taxon>
    </lineage>
</organism>
<dbReference type="InterPro" id="IPR036396">
    <property type="entry name" value="Cyt_P450_sf"/>
</dbReference>
<keyword evidence="1" id="KW-0812">Transmembrane</keyword>
<accession>A0ABR0Q5J5</accession>
<evidence type="ECO:0000256" key="1">
    <source>
        <dbReference type="SAM" id="Phobius"/>
    </source>
</evidence>
<keyword evidence="1" id="KW-1133">Transmembrane helix</keyword>
<dbReference type="PROSITE" id="PS00086">
    <property type="entry name" value="CYTOCHROME_P450"/>
    <property type="match status" value="3"/>
</dbReference>
<evidence type="ECO:0000313" key="3">
    <source>
        <dbReference type="Proteomes" id="UP001358586"/>
    </source>
</evidence>
<dbReference type="Gene3D" id="1.10.630.10">
    <property type="entry name" value="Cytochrome P450"/>
    <property type="match status" value="3"/>
</dbReference>
<dbReference type="EMBL" id="JARKNE010000005">
    <property type="protein sequence ID" value="KAK5834347.1"/>
    <property type="molecule type" value="Genomic_DNA"/>
</dbReference>
<dbReference type="InterPro" id="IPR001128">
    <property type="entry name" value="Cyt_P450"/>
</dbReference>
<dbReference type="SUPFAM" id="SSF48264">
    <property type="entry name" value="Cytochrome P450"/>
    <property type="match status" value="3"/>
</dbReference>
<keyword evidence="1" id="KW-0472">Membrane</keyword>
<dbReference type="PRINTS" id="PR00463">
    <property type="entry name" value="EP450I"/>
</dbReference>
<dbReference type="Proteomes" id="UP001358586">
    <property type="component" value="Chromosome 5"/>
</dbReference>
<dbReference type="PANTHER" id="PTHR47951:SF8">
    <property type="entry name" value="CYTOCHROME P450 93A2-LIKE"/>
    <property type="match status" value="1"/>
</dbReference>
<evidence type="ECO:0000313" key="2">
    <source>
        <dbReference type="EMBL" id="KAK5834347.1"/>
    </source>
</evidence>
<dbReference type="InterPro" id="IPR017972">
    <property type="entry name" value="Cyt_P450_CS"/>
</dbReference>
<evidence type="ECO:0008006" key="4">
    <source>
        <dbReference type="Google" id="ProtNLM"/>
    </source>
</evidence>
<name>A0ABR0Q5J5_GOSAR</name>